<accession>A0A2N9LFD2</accession>
<evidence type="ECO:0000313" key="1">
    <source>
        <dbReference type="EMBL" id="SPE21967.1"/>
    </source>
</evidence>
<organism evidence="1 2">
    <name type="scientific">Candidatus Sulfuritelmatomonas gaucii</name>
    <dbReference type="NCBI Taxonomy" id="2043161"/>
    <lineage>
        <taxon>Bacteria</taxon>
        <taxon>Pseudomonadati</taxon>
        <taxon>Acidobacteriota</taxon>
        <taxon>Terriglobia</taxon>
        <taxon>Terriglobales</taxon>
        <taxon>Acidobacteriaceae</taxon>
        <taxon>Candidatus Sulfuritelmatomonas</taxon>
    </lineage>
</organism>
<reference evidence="2" key="1">
    <citation type="submission" date="2018-02" db="EMBL/GenBank/DDBJ databases">
        <authorList>
            <person name="Hausmann B."/>
        </authorList>
    </citation>
    <scope>NUCLEOTIDE SEQUENCE [LARGE SCALE GENOMIC DNA]</scope>
    <source>
        <strain evidence="2">Peat soil MAG SbA5</strain>
    </source>
</reference>
<dbReference type="EMBL" id="OKRB01000090">
    <property type="protein sequence ID" value="SPE21967.1"/>
    <property type="molecule type" value="Genomic_DNA"/>
</dbReference>
<name>A0A2N9LFD2_9BACT</name>
<sequence length="61" mass="6585">MARLIHFPLLRDELKEDGFQSLSPGCAGTFALASAARTTGSKVTAGNGNSAYVMRRLRESR</sequence>
<dbReference type="AlphaFoldDB" id="A0A2N9LFD2"/>
<protein>
    <submittedName>
        <fullName evidence="1">Uncharacterized protein</fullName>
    </submittedName>
</protein>
<evidence type="ECO:0000313" key="2">
    <source>
        <dbReference type="Proteomes" id="UP000239735"/>
    </source>
</evidence>
<gene>
    <name evidence="1" type="ORF">SBA5_330021</name>
</gene>
<dbReference type="Proteomes" id="UP000239735">
    <property type="component" value="Unassembled WGS sequence"/>
</dbReference>
<proteinExistence type="predicted"/>